<accession>A0ABU0FSL5</accession>
<gene>
    <name evidence="1" type="ORF">J2S25_000509</name>
</gene>
<sequence length="265" mass="30763">MQQKGVKVILASGRSYIRLLPDALKLKMDQYDGILIDVNGTSIYHVQSSERTRISILDRTNIQDINDFFSLFNVELQYGQDDTIYTYLPDPIYQIKRNIRAEMRLPEDYPWAGGMYSWLCDTRDGYPNQYLIRDLKDSPDFCNKMSIVQDPLYMEFVRQTLLNHAFFHQYEFVFSDERKMEVTNKGISKGKALDIILEKYGIQADEVLVFGDSENDISMFEGKKYSIAMENALVNAKQSANYITDSNNHEGIFNMLVRMENDGLL</sequence>
<dbReference type="Gene3D" id="3.40.50.1000">
    <property type="entry name" value="HAD superfamily/HAD-like"/>
    <property type="match status" value="1"/>
</dbReference>
<proteinExistence type="predicted"/>
<dbReference type="NCBIfam" id="TIGR01484">
    <property type="entry name" value="HAD-SF-IIB"/>
    <property type="match status" value="1"/>
</dbReference>
<dbReference type="PANTHER" id="PTHR10000:SF8">
    <property type="entry name" value="HAD SUPERFAMILY HYDROLASE-LIKE, TYPE 3"/>
    <property type="match status" value="1"/>
</dbReference>
<comment type="caution">
    <text evidence="1">The sequence shown here is derived from an EMBL/GenBank/DDBJ whole genome shotgun (WGS) entry which is preliminary data.</text>
</comment>
<dbReference type="InterPro" id="IPR036412">
    <property type="entry name" value="HAD-like_sf"/>
</dbReference>
<reference evidence="1 2" key="1">
    <citation type="submission" date="2023-07" db="EMBL/GenBank/DDBJ databases">
        <title>Genomic Encyclopedia of Type Strains, Phase IV (KMG-IV): sequencing the most valuable type-strain genomes for metagenomic binning, comparative biology and taxonomic classification.</title>
        <authorList>
            <person name="Goeker M."/>
        </authorList>
    </citation>
    <scope>NUCLEOTIDE SEQUENCE [LARGE SCALE GENOMIC DNA]</scope>
    <source>
        <strain evidence="1 2">DSM 19598</strain>
    </source>
</reference>
<keyword evidence="2" id="KW-1185">Reference proteome</keyword>
<dbReference type="SUPFAM" id="SSF56784">
    <property type="entry name" value="HAD-like"/>
    <property type="match status" value="1"/>
</dbReference>
<evidence type="ECO:0000313" key="2">
    <source>
        <dbReference type="Proteomes" id="UP001242313"/>
    </source>
</evidence>
<dbReference type="EMBL" id="JAUSUN010000002">
    <property type="protein sequence ID" value="MDQ0412329.1"/>
    <property type="molecule type" value="Genomic_DNA"/>
</dbReference>
<dbReference type="Proteomes" id="UP001242313">
    <property type="component" value="Unassembled WGS sequence"/>
</dbReference>
<protein>
    <submittedName>
        <fullName evidence="1">Cof subfamily protein (Haloacid dehalogenase superfamily)</fullName>
    </submittedName>
</protein>
<name>A0ABU0FSL5_9BACI</name>
<evidence type="ECO:0000313" key="1">
    <source>
        <dbReference type="EMBL" id="MDQ0412329.1"/>
    </source>
</evidence>
<dbReference type="Pfam" id="PF08282">
    <property type="entry name" value="Hydrolase_3"/>
    <property type="match status" value="1"/>
</dbReference>
<dbReference type="PANTHER" id="PTHR10000">
    <property type="entry name" value="PHOSPHOSERINE PHOSPHATASE"/>
    <property type="match status" value="1"/>
</dbReference>
<dbReference type="InterPro" id="IPR023214">
    <property type="entry name" value="HAD_sf"/>
</dbReference>
<dbReference type="Gene3D" id="3.30.1240.10">
    <property type="match status" value="1"/>
</dbReference>
<organism evidence="1 2">
    <name type="scientific">Mesobacillus stamsii</name>
    <dbReference type="NCBI Taxonomy" id="225347"/>
    <lineage>
        <taxon>Bacteria</taxon>
        <taxon>Bacillati</taxon>
        <taxon>Bacillota</taxon>
        <taxon>Bacilli</taxon>
        <taxon>Bacillales</taxon>
        <taxon>Bacillaceae</taxon>
        <taxon>Mesobacillus</taxon>
    </lineage>
</organism>
<dbReference type="InterPro" id="IPR006379">
    <property type="entry name" value="HAD-SF_hydro_IIB"/>
</dbReference>